<dbReference type="InterPro" id="IPR032631">
    <property type="entry name" value="P-type_ATPase_N"/>
</dbReference>
<evidence type="ECO:0000256" key="6">
    <source>
        <dbReference type="ARBA" id="ARBA00022723"/>
    </source>
</evidence>
<keyword evidence="12 18" id="KW-0472">Membrane</keyword>
<keyword evidence="6 17" id="KW-0479">Metal-binding</keyword>
<evidence type="ECO:0000256" key="18">
    <source>
        <dbReference type="RuleBase" id="RU362033"/>
    </source>
</evidence>
<protein>
    <recommendedName>
        <fullName evidence="18">Phospholipid-transporting ATPase</fullName>
        <ecNumber evidence="18">7.6.2.1</ecNumber>
    </recommendedName>
</protein>
<dbReference type="NCBIfam" id="TIGR01494">
    <property type="entry name" value="ATPase_P-type"/>
    <property type="match status" value="2"/>
</dbReference>
<evidence type="ECO:0000256" key="14">
    <source>
        <dbReference type="ARBA" id="ARBA00051303"/>
    </source>
</evidence>
<feature type="domain" description="P-type ATPase C-terminal" evidence="21">
    <location>
        <begin position="829"/>
        <end position="1078"/>
    </location>
</feature>
<dbReference type="InterPro" id="IPR023298">
    <property type="entry name" value="ATPase_P-typ_TM_dom_sf"/>
</dbReference>
<sequence length="1185" mass="133600">MVFPLSYSNIAHGVSGVSSRSASGQSSPEQQPPPVNRVILINKQPQPVSFCSNTVSTAKYNAITFLPLFFFESFRRYSNAFFLFIACLQQIPDVSPTGRFTTLMPLSFILFVSACKEIFEDAKRRKADNIANNRKVLALKSSFGFEETKWSKIMVGDVVKVRNNEEFPSDLILLSSSEPHGVCYIETSNLDGETNLKTRLSLPETAQLQAVDDLMALDGTIECEAPNRHLYDFTGNIRPSGRQVIALGPEQLLLRGSRLKNTEWVFGIVIFTGHDSKLMRNSKQSAIIRLKRSQLDEFANRQIVMMFALLVILCLVSAVGSTIWTKGHRQTDWYLGEALDSTNFGFSFLTFIILYNNLIPISLQVTLEMVRLFQTLFVSWDLDMYDKTTNTPAVARTSNLNEDLGQVKYVFSDKTGTLTENKMIFRQCSVGGVVYGDALATSEDFVDTNLSETLRGNTPVAKPINDFLLALSICHTVVTEPNPDNPNQPVYLAASPDEAALVKAAANLDYTFIKREPHHLTIRARSRGDNSKGEIKHDMLQYELLEILEFTSDRKRMSVLVRTPEGRILLTCKGADTVICDRLAPHQPYLEQTMQQLERFAERGFRTLCVATAEIMPDFYNEWKKNYHRASTSMDRRREQVSEACNAIERNLQLLGATAIEDRLQEGVSHCIAALRKANIKIWVLTGDKMETAINIGHSCNLLNRDMTLFTVNETSLDRVREVLFKFKNDIKEMLHPENGAGLIVDGRALTYALAMDLRKDFLDLATLCDAVICCRVSPMQKADVVSLVKTHYPKDITLAIGDGANDVAMIQTAHIGVGISGKEGMQAVCASDYAIGQFRFLQKLLFVHGAWSYERISKLILYCYYKNITLYVMQFYFTLGNGFSGQTLFERWTIGLYNIWFTALPPFVIGIFERSCSSESRMRYPVLYGSSQRGELFNYAVFWRWIFLALAHSAVIFYLTYAIFWHNTLWTNGQNEGGFLFGAAAFTYVVVIVTLKAGLETSSWTVWTHFGIWFSILSWFIFMPIYSNVWPHMLYFGEDFVGIAEALYSSASFWFGLVLVPVITLMFDILYKAWTNTGYSNVVDTVRRMESMGIHDLDVFLSVVKPRPLIQNDTPLNALAGPSTSQGGHPRGYAFSQDEAGAVSQANIVSMYGSTDNLPNRARMQRLSVNNLTPKKSHRHTESH</sequence>
<evidence type="ECO:0000256" key="10">
    <source>
        <dbReference type="ARBA" id="ARBA00022967"/>
    </source>
</evidence>
<dbReference type="EC" id="7.6.2.1" evidence="18"/>
<dbReference type="SFLD" id="SFLDG00002">
    <property type="entry name" value="C1.7:_P-type_atpase_like"/>
    <property type="match status" value="1"/>
</dbReference>
<evidence type="ECO:0000256" key="3">
    <source>
        <dbReference type="ARBA" id="ARBA00008109"/>
    </source>
</evidence>
<evidence type="ECO:0000256" key="8">
    <source>
        <dbReference type="ARBA" id="ARBA00022840"/>
    </source>
</evidence>
<feature type="binding site" evidence="16">
    <location>
        <position position="686"/>
    </location>
    <ligand>
        <name>ATP</name>
        <dbReference type="ChEBI" id="CHEBI:30616"/>
    </ligand>
</feature>
<keyword evidence="4" id="KW-1003">Cell membrane</keyword>
<dbReference type="SFLD" id="SFLDF00027">
    <property type="entry name" value="p-type_atpase"/>
    <property type="match status" value="1"/>
</dbReference>
<dbReference type="SUPFAM" id="SSF81665">
    <property type="entry name" value="Calcium ATPase, transmembrane domain M"/>
    <property type="match status" value="1"/>
</dbReference>
<proteinExistence type="inferred from homology"/>
<feature type="transmembrane region" description="Helical" evidence="18">
    <location>
        <begin position="980"/>
        <end position="1000"/>
    </location>
</feature>
<keyword evidence="8 16" id="KW-0067">ATP-binding</keyword>
<feature type="transmembrane region" description="Helical" evidence="18">
    <location>
        <begin position="1047"/>
        <end position="1072"/>
    </location>
</feature>
<dbReference type="Gene3D" id="3.40.1110.10">
    <property type="entry name" value="Calcium-transporting ATPase, cytoplasmic domain N"/>
    <property type="match status" value="1"/>
</dbReference>
<dbReference type="GO" id="GO:0005886">
    <property type="term" value="C:plasma membrane"/>
    <property type="evidence" value="ECO:0007669"/>
    <property type="project" value="UniProtKB-SubCell"/>
</dbReference>
<feature type="binding site" evidence="16">
    <location>
        <position position="688"/>
    </location>
    <ligand>
        <name>ATP</name>
        <dbReference type="ChEBI" id="CHEBI:30616"/>
    </ligand>
</feature>
<dbReference type="InterPro" id="IPR032630">
    <property type="entry name" value="P_typ_ATPase_c"/>
</dbReference>
<dbReference type="EMBL" id="BDGG01000001">
    <property type="protein sequence ID" value="GAU88520.1"/>
    <property type="molecule type" value="Genomic_DNA"/>
</dbReference>
<dbReference type="GO" id="GO:0045332">
    <property type="term" value="P:phospholipid translocation"/>
    <property type="evidence" value="ECO:0007669"/>
    <property type="project" value="TreeGrafter"/>
</dbReference>
<feature type="binding site" evidence="16">
    <location>
        <position position="806"/>
    </location>
    <ligand>
        <name>ATP</name>
        <dbReference type="ChEBI" id="CHEBI:30616"/>
    </ligand>
</feature>
<evidence type="ECO:0000313" key="22">
    <source>
        <dbReference type="EMBL" id="GAU88520.1"/>
    </source>
</evidence>
<dbReference type="Gene3D" id="3.40.50.1000">
    <property type="entry name" value="HAD superfamily/HAD-like"/>
    <property type="match status" value="1"/>
</dbReference>
<evidence type="ECO:0000256" key="1">
    <source>
        <dbReference type="ARBA" id="ARBA00004141"/>
    </source>
</evidence>
<feature type="binding site" evidence="16">
    <location>
        <position position="687"/>
    </location>
    <ligand>
        <name>ATP</name>
        <dbReference type="ChEBI" id="CHEBI:30616"/>
    </ligand>
</feature>
<dbReference type="SUPFAM" id="SSF81653">
    <property type="entry name" value="Calcium ATPase, transduction domain A"/>
    <property type="match status" value="1"/>
</dbReference>
<feature type="domain" description="P-type ATPase N-terminal" evidence="20">
    <location>
        <begin position="46"/>
        <end position="103"/>
    </location>
</feature>
<dbReference type="SUPFAM" id="SSF81660">
    <property type="entry name" value="Metal cation-transporting ATPase, ATP-binding domain N"/>
    <property type="match status" value="1"/>
</dbReference>
<keyword evidence="11 18" id="KW-1133">Transmembrane helix</keyword>
<dbReference type="GO" id="GO:0005802">
    <property type="term" value="C:trans-Golgi network"/>
    <property type="evidence" value="ECO:0007669"/>
    <property type="project" value="TreeGrafter"/>
</dbReference>
<dbReference type="AlphaFoldDB" id="A0A1D1UJ19"/>
<comment type="catalytic activity">
    <reaction evidence="14">
        <text>a 1,2-diacyl-sn-glycero-3-phospho-L-serine(out) + ATP + H2O = a 1,2-diacyl-sn-glycero-3-phospho-L-serine(in) + ADP + phosphate + H(+)</text>
        <dbReference type="Rhea" id="RHEA:38567"/>
        <dbReference type="ChEBI" id="CHEBI:15377"/>
        <dbReference type="ChEBI" id="CHEBI:15378"/>
        <dbReference type="ChEBI" id="CHEBI:30616"/>
        <dbReference type="ChEBI" id="CHEBI:43474"/>
        <dbReference type="ChEBI" id="CHEBI:57262"/>
        <dbReference type="ChEBI" id="CHEBI:456216"/>
    </reaction>
    <physiologicalReaction direction="left-to-right" evidence="14">
        <dbReference type="Rhea" id="RHEA:38568"/>
    </physiologicalReaction>
</comment>
<feature type="binding site" evidence="17">
    <location>
        <position position="415"/>
    </location>
    <ligand>
        <name>Mg(2+)</name>
        <dbReference type="ChEBI" id="CHEBI:18420"/>
    </ligand>
</feature>
<feature type="transmembrane region" description="Helical" evidence="18">
    <location>
        <begin position="1007"/>
        <end position="1027"/>
    </location>
</feature>
<evidence type="ECO:0000256" key="19">
    <source>
        <dbReference type="SAM" id="MobiDB-lite"/>
    </source>
</evidence>
<evidence type="ECO:0000256" key="5">
    <source>
        <dbReference type="ARBA" id="ARBA00022692"/>
    </source>
</evidence>
<dbReference type="FunFam" id="3.40.50.1000:FF:000014">
    <property type="entry name" value="Phospholipid-transporting ATPase"/>
    <property type="match status" value="1"/>
</dbReference>
<dbReference type="CDD" id="cd02073">
    <property type="entry name" value="P-type_ATPase_APLT_Dnf-like"/>
    <property type="match status" value="1"/>
</dbReference>
<keyword evidence="5 18" id="KW-0812">Transmembrane</keyword>
<evidence type="ECO:0000256" key="7">
    <source>
        <dbReference type="ARBA" id="ARBA00022741"/>
    </source>
</evidence>
<feature type="transmembrane region" description="Helical" evidence="18">
    <location>
        <begin position="303"/>
        <end position="324"/>
    </location>
</feature>
<dbReference type="PROSITE" id="PS00154">
    <property type="entry name" value="ATPASE_E1_E2"/>
    <property type="match status" value="1"/>
</dbReference>
<dbReference type="Pfam" id="PF13246">
    <property type="entry name" value="Cation_ATPase"/>
    <property type="match status" value="1"/>
</dbReference>
<evidence type="ECO:0000256" key="4">
    <source>
        <dbReference type="ARBA" id="ARBA00022475"/>
    </source>
</evidence>
<feature type="binding site" evidence="16">
    <location>
        <position position="413"/>
    </location>
    <ligand>
        <name>ATP</name>
        <dbReference type="ChEBI" id="CHEBI:30616"/>
    </ligand>
</feature>
<keyword evidence="23" id="KW-1185">Reference proteome</keyword>
<dbReference type="NCBIfam" id="TIGR01652">
    <property type="entry name" value="ATPase-Plipid"/>
    <property type="match status" value="1"/>
</dbReference>
<gene>
    <name evidence="22" type="primary">RvY_01206-1</name>
    <name evidence="22" type="synonym">RvY_01206.1</name>
    <name evidence="22" type="ORF">RvY_01206</name>
</gene>
<dbReference type="Pfam" id="PF16209">
    <property type="entry name" value="PhoLip_ATPase_N"/>
    <property type="match status" value="1"/>
</dbReference>
<dbReference type="Pfam" id="PF16212">
    <property type="entry name" value="PhoLip_ATPase_C"/>
    <property type="match status" value="1"/>
</dbReference>
<keyword evidence="10 18" id="KW-1278">Translocase</keyword>
<dbReference type="FunFam" id="2.70.150.10:FF:000021">
    <property type="entry name" value="Phospholipid-transporting ATPase"/>
    <property type="match status" value="1"/>
</dbReference>
<evidence type="ECO:0000256" key="16">
    <source>
        <dbReference type="PIRSR" id="PIRSR606539-2"/>
    </source>
</evidence>
<dbReference type="PANTHER" id="PTHR24092:SF150">
    <property type="entry name" value="PHOSPHOLIPID-TRANSPORTING ATPASE"/>
    <property type="match status" value="1"/>
</dbReference>
<dbReference type="InterPro" id="IPR023299">
    <property type="entry name" value="ATPase_P-typ_cyto_dom_N"/>
</dbReference>
<dbReference type="InterPro" id="IPR036412">
    <property type="entry name" value="HAD-like_sf"/>
</dbReference>
<feature type="transmembrane region" description="Helical" evidence="18">
    <location>
        <begin position="898"/>
        <end position="916"/>
    </location>
</feature>
<dbReference type="Gene3D" id="2.70.150.10">
    <property type="entry name" value="Calcium-transporting ATPase, cytoplasmic transduction domain A"/>
    <property type="match status" value="1"/>
</dbReference>
<evidence type="ECO:0000256" key="12">
    <source>
        <dbReference type="ARBA" id="ARBA00023136"/>
    </source>
</evidence>
<feature type="binding site" evidence="17">
    <location>
        <position position="413"/>
    </location>
    <ligand>
        <name>Mg(2+)</name>
        <dbReference type="ChEBI" id="CHEBI:18420"/>
    </ligand>
</feature>
<evidence type="ECO:0000256" key="17">
    <source>
        <dbReference type="PIRSR" id="PIRSR606539-3"/>
    </source>
</evidence>
<dbReference type="OrthoDB" id="377733at2759"/>
<feature type="region of interest" description="Disordered" evidence="19">
    <location>
        <begin position="14"/>
        <end position="34"/>
    </location>
</feature>
<comment type="subcellular location">
    <subcellularLocation>
        <location evidence="2">Cell membrane</location>
    </subcellularLocation>
    <subcellularLocation>
        <location evidence="1 18">Membrane</location>
        <topology evidence="1 18">Multi-pass membrane protein</topology>
    </subcellularLocation>
</comment>
<dbReference type="GO" id="GO:0000287">
    <property type="term" value="F:magnesium ion binding"/>
    <property type="evidence" value="ECO:0007669"/>
    <property type="project" value="UniProtKB-UniRule"/>
</dbReference>
<dbReference type="InterPro" id="IPR006539">
    <property type="entry name" value="P-type_ATPase_IV"/>
</dbReference>
<feature type="binding site" evidence="16">
    <location>
        <position position="807"/>
    </location>
    <ligand>
        <name>ATP</name>
        <dbReference type="ChEBI" id="CHEBI:30616"/>
    </ligand>
</feature>
<evidence type="ECO:0000256" key="2">
    <source>
        <dbReference type="ARBA" id="ARBA00004236"/>
    </source>
</evidence>
<evidence type="ECO:0000256" key="11">
    <source>
        <dbReference type="ARBA" id="ARBA00022989"/>
    </source>
</evidence>
<dbReference type="GO" id="GO:0090556">
    <property type="term" value="F:phosphatidylserine floppase activity"/>
    <property type="evidence" value="ECO:0007669"/>
    <property type="project" value="RHEA"/>
</dbReference>
<keyword evidence="9 17" id="KW-0460">Magnesium</keyword>
<dbReference type="InterPro" id="IPR023214">
    <property type="entry name" value="HAD_sf"/>
</dbReference>
<evidence type="ECO:0000259" key="21">
    <source>
        <dbReference type="Pfam" id="PF16212"/>
    </source>
</evidence>
<comment type="cofactor">
    <cofactor evidence="17">
        <name>Mg(2+)</name>
        <dbReference type="ChEBI" id="CHEBI:18420"/>
    </cofactor>
</comment>
<feature type="binding site" evidence="17">
    <location>
        <position position="803"/>
    </location>
    <ligand>
        <name>Mg(2+)</name>
        <dbReference type="ChEBI" id="CHEBI:18420"/>
    </ligand>
</feature>
<feature type="transmembrane region" description="Helical" evidence="18">
    <location>
        <begin position="344"/>
        <end position="363"/>
    </location>
</feature>
<accession>A0A1D1UJ19</accession>
<feature type="binding site" evidence="16">
    <location>
        <position position="573"/>
    </location>
    <ligand>
        <name>ATP</name>
        <dbReference type="ChEBI" id="CHEBI:30616"/>
    </ligand>
</feature>
<dbReference type="GO" id="GO:0016887">
    <property type="term" value="F:ATP hydrolysis activity"/>
    <property type="evidence" value="ECO:0007669"/>
    <property type="project" value="InterPro"/>
</dbReference>
<feature type="transmembrane region" description="Helical" evidence="18">
    <location>
        <begin position="937"/>
        <end position="960"/>
    </location>
</feature>
<dbReference type="PANTHER" id="PTHR24092">
    <property type="entry name" value="PROBABLE PHOSPHOLIPID-TRANSPORTING ATPASE"/>
    <property type="match status" value="1"/>
</dbReference>
<dbReference type="STRING" id="947166.A0A1D1UJ19"/>
<feature type="binding site" evidence="16">
    <location>
        <position position="498"/>
    </location>
    <ligand>
        <name>ATP</name>
        <dbReference type="ChEBI" id="CHEBI:30616"/>
    </ligand>
</feature>
<name>A0A1D1UJ19_RAMVA</name>
<dbReference type="GO" id="GO:0005524">
    <property type="term" value="F:ATP binding"/>
    <property type="evidence" value="ECO:0007669"/>
    <property type="project" value="UniProtKB-UniRule"/>
</dbReference>
<dbReference type="PRINTS" id="PR00119">
    <property type="entry name" value="CATATPASE"/>
</dbReference>
<dbReference type="InterPro" id="IPR044492">
    <property type="entry name" value="P_typ_ATPase_HD_dom"/>
</dbReference>
<feature type="binding site" evidence="16">
    <location>
        <position position="550"/>
    </location>
    <ligand>
        <name>ATP</name>
        <dbReference type="ChEBI" id="CHEBI:30616"/>
    </ligand>
</feature>
<feature type="binding site" evidence="16">
    <location>
        <position position="415"/>
    </location>
    <ligand>
        <name>ATP</name>
        <dbReference type="ChEBI" id="CHEBI:30616"/>
    </ligand>
</feature>
<evidence type="ECO:0000259" key="20">
    <source>
        <dbReference type="Pfam" id="PF16209"/>
    </source>
</evidence>
<feature type="compositionally biased region" description="Low complexity" evidence="19">
    <location>
        <begin position="14"/>
        <end position="29"/>
    </location>
</feature>
<feature type="binding site" evidence="16">
    <location>
        <position position="776"/>
    </location>
    <ligand>
        <name>ATP</name>
        <dbReference type="ChEBI" id="CHEBI:30616"/>
    </ligand>
</feature>
<feature type="active site" description="4-aspartylphosphate intermediate" evidence="15">
    <location>
        <position position="413"/>
    </location>
</feature>
<comment type="catalytic activity">
    <reaction evidence="13 18">
        <text>ATP + H2O + phospholipidSide 1 = ADP + phosphate + phospholipidSide 2.</text>
        <dbReference type="EC" id="7.6.2.1"/>
    </reaction>
</comment>
<keyword evidence="7 16" id="KW-0547">Nucleotide-binding</keyword>
<dbReference type="SUPFAM" id="SSF56784">
    <property type="entry name" value="HAD-like"/>
    <property type="match status" value="1"/>
</dbReference>
<comment type="similarity">
    <text evidence="3 18">Belongs to the cation transport ATPase (P-type) (TC 3.A.3) family. Type IV subfamily.</text>
</comment>
<evidence type="ECO:0000256" key="15">
    <source>
        <dbReference type="PIRSR" id="PIRSR606539-1"/>
    </source>
</evidence>
<dbReference type="InterPro" id="IPR001757">
    <property type="entry name" value="P_typ_ATPase"/>
</dbReference>
<evidence type="ECO:0000256" key="9">
    <source>
        <dbReference type="ARBA" id="ARBA00022842"/>
    </source>
</evidence>
<feature type="binding site" evidence="17">
    <location>
        <position position="807"/>
    </location>
    <ligand>
        <name>Mg(2+)</name>
        <dbReference type="ChEBI" id="CHEBI:18420"/>
    </ligand>
</feature>
<feature type="binding site" evidence="16">
    <location>
        <position position="782"/>
    </location>
    <ligand>
        <name>ATP</name>
        <dbReference type="ChEBI" id="CHEBI:30616"/>
    </ligand>
</feature>
<feature type="binding site" evidence="16">
    <location>
        <position position="606"/>
    </location>
    <ligand>
        <name>ATP</name>
        <dbReference type="ChEBI" id="CHEBI:30616"/>
    </ligand>
</feature>
<evidence type="ECO:0000256" key="13">
    <source>
        <dbReference type="ARBA" id="ARBA00034036"/>
    </source>
</evidence>
<dbReference type="Proteomes" id="UP000186922">
    <property type="component" value="Unassembled WGS sequence"/>
</dbReference>
<feature type="binding site" evidence="16">
    <location>
        <position position="414"/>
    </location>
    <ligand>
        <name>ATP</name>
        <dbReference type="ChEBI" id="CHEBI:30616"/>
    </ligand>
</feature>
<evidence type="ECO:0000313" key="23">
    <source>
        <dbReference type="Proteomes" id="UP000186922"/>
    </source>
</evidence>
<comment type="caution">
    <text evidence="22">The sequence shown here is derived from an EMBL/GenBank/DDBJ whole genome shotgun (WGS) entry which is preliminary data.</text>
</comment>
<dbReference type="InterPro" id="IPR018303">
    <property type="entry name" value="ATPase_P-typ_P_site"/>
</dbReference>
<reference evidence="22 23" key="1">
    <citation type="journal article" date="2016" name="Nat. Commun.">
        <title>Extremotolerant tardigrade genome and improved radiotolerance of human cultured cells by tardigrade-unique protein.</title>
        <authorList>
            <person name="Hashimoto T."/>
            <person name="Horikawa D.D."/>
            <person name="Saito Y."/>
            <person name="Kuwahara H."/>
            <person name="Kozuka-Hata H."/>
            <person name="Shin-I T."/>
            <person name="Minakuchi Y."/>
            <person name="Ohishi K."/>
            <person name="Motoyama A."/>
            <person name="Aizu T."/>
            <person name="Enomoto A."/>
            <person name="Kondo K."/>
            <person name="Tanaka S."/>
            <person name="Hara Y."/>
            <person name="Koshikawa S."/>
            <person name="Sagara H."/>
            <person name="Miura T."/>
            <person name="Yokobori S."/>
            <person name="Miyagawa K."/>
            <person name="Suzuki Y."/>
            <person name="Kubo T."/>
            <person name="Oyama M."/>
            <person name="Kohara Y."/>
            <person name="Fujiyama A."/>
            <person name="Arakawa K."/>
            <person name="Katayama T."/>
            <person name="Toyoda A."/>
            <person name="Kunieda T."/>
        </authorList>
    </citation>
    <scope>NUCLEOTIDE SEQUENCE [LARGE SCALE GENOMIC DNA]</scope>
    <source>
        <strain evidence="22 23">YOKOZUNA-1</strain>
    </source>
</reference>
<dbReference type="SFLD" id="SFLDS00003">
    <property type="entry name" value="Haloacid_Dehalogenase"/>
    <property type="match status" value="1"/>
</dbReference>
<dbReference type="InterPro" id="IPR008250">
    <property type="entry name" value="ATPase_P-typ_transduc_dom_A_sf"/>
</dbReference>
<organism evidence="22 23">
    <name type="scientific">Ramazzottius varieornatus</name>
    <name type="common">Water bear</name>
    <name type="synonym">Tardigrade</name>
    <dbReference type="NCBI Taxonomy" id="947166"/>
    <lineage>
        <taxon>Eukaryota</taxon>
        <taxon>Metazoa</taxon>
        <taxon>Ecdysozoa</taxon>
        <taxon>Tardigrada</taxon>
        <taxon>Eutardigrada</taxon>
        <taxon>Parachela</taxon>
        <taxon>Hypsibioidea</taxon>
        <taxon>Ramazzottiidae</taxon>
        <taxon>Ramazzottius</taxon>
    </lineage>
</organism>